<protein>
    <submittedName>
        <fullName evidence="2">(+)-delta-cadinene synthase isozyme A-like</fullName>
    </submittedName>
</protein>
<dbReference type="Proteomes" id="UP000504621">
    <property type="component" value="Unplaced"/>
</dbReference>
<keyword evidence="1" id="KW-1185">Reference proteome</keyword>
<gene>
    <name evidence="2" type="primary">LOC110418868</name>
</gene>
<proteinExistence type="predicted"/>
<dbReference type="RefSeq" id="XP_021287367.1">
    <property type="nucleotide sequence ID" value="XM_021431692.1"/>
</dbReference>
<evidence type="ECO:0000313" key="1">
    <source>
        <dbReference type="Proteomes" id="UP000504621"/>
    </source>
</evidence>
<dbReference type="InterPro" id="IPR008949">
    <property type="entry name" value="Isoprenoid_synthase_dom_sf"/>
</dbReference>
<dbReference type="GeneID" id="110418868"/>
<dbReference type="AlphaFoldDB" id="A0A6J1AJK3"/>
<dbReference type="Gene3D" id="1.10.600.10">
    <property type="entry name" value="Farnesyl Diphosphate Synthase"/>
    <property type="match status" value="1"/>
</dbReference>
<name>A0A6J1AJK3_9ROSI</name>
<evidence type="ECO:0000313" key="2">
    <source>
        <dbReference type="RefSeq" id="XP_021287367.1"/>
    </source>
</evidence>
<organism evidence="1 2">
    <name type="scientific">Herrania umbratica</name>
    <dbReference type="NCBI Taxonomy" id="108875"/>
    <lineage>
        <taxon>Eukaryota</taxon>
        <taxon>Viridiplantae</taxon>
        <taxon>Streptophyta</taxon>
        <taxon>Embryophyta</taxon>
        <taxon>Tracheophyta</taxon>
        <taxon>Spermatophyta</taxon>
        <taxon>Magnoliopsida</taxon>
        <taxon>eudicotyledons</taxon>
        <taxon>Gunneridae</taxon>
        <taxon>Pentapetalae</taxon>
        <taxon>rosids</taxon>
        <taxon>malvids</taxon>
        <taxon>Malvales</taxon>
        <taxon>Malvaceae</taxon>
        <taxon>Byttnerioideae</taxon>
        <taxon>Herrania</taxon>
    </lineage>
</organism>
<accession>A0A6J1AJK3</accession>
<reference evidence="2" key="1">
    <citation type="submission" date="2025-08" db="UniProtKB">
        <authorList>
            <consortium name="RefSeq"/>
        </authorList>
    </citation>
    <scope>IDENTIFICATION</scope>
    <source>
        <tissue evidence="2">Leaf</tissue>
    </source>
</reference>
<dbReference type="OrthoDB" id="1877784at2759"/>
<sequence length="109" mass="12263">MASQVSQVLASTHNAISSNMENRPKADFHPGIWGDVFLTCPDKDIDATTELQYEELKEEVRRMLVAPMDNSNQKLPLIDAIFGKSCRSLLFLFVSVGLECMHSDDEFKV</sequence>